<reference evidence="13" key="1">
    <citation type="submission" date="2025-08" db="UniProtKB">
        <authorList>
            <consortium name="Ensembl"/>
        </authorList>
    </citation>
    <scope>IDENTIFICATION</scope>
</reference>
<evidence type="ECO:0000256" key="2">
    <source>
        <dbReference type="ARBA" id="ARBA00022741"/>
    </source>
</evidence>
<evidence type="ECO:0000256" key="5">
    <source>
        <dbReference type="ARBA" id="ARBA00023054"/>
    </source>
</evidence>
<evidence type="ECO:0000259" key="12">
    <source>
        <dbReference type="PROSITE" id="PS51844"/>
    </source>
</evidence>
<feature type="compositionally biased region" description="Basic and acidic residues" evidence="10">
    <location>
        <begin position="1778"/>
        <end position="1795"/>
    </location>
</feature>
<dbReference type="FunFam" id="1.20.58.530:FF:000003">
    <property type="entry name" value="Myosin heavy chain 10"/>
    <property type="match status" value="1"/>
</dbReference>
<dbReference type="FunFam" id="2.30.30.360:FF:000001">
    <property type="entry name" value="Myosin heavy chain"/>
    <property type="match status" value="1"/>
</dbReference>
<feature type="region of interest" description="Disordered" evidence="10">
    <location>
        <begin position="1451"/>
        <end position="1470"/>
    </location>
</feature>
<dbReference type="GO" id="GO:0032982">
    <property type="term" value="C:myosin filament"/>
    <property type="evidence" value="ECO:0007669"/>
    <property type="project" value="TreeGrafter"/>
</dbReference>
<dbReference type="FunFam" id="3.40.850.10:FF:000101">
    <property type="entry name" value="Slow myosin heavy chain 2"/>
    <property type="match status" value="1"/>
</dbReference>
<dbReference type="Gene3D" id="3.40.850.10">
    <property type="entry name" value="Kinesin motor domain"/>
    <property type="match status" value="1"/>
</dbReference>
<feature type="region of interest" description="Disordered" evidence="10">
    <location>
        <begin position="1269"/>
        <end position="1291"/>
    </location>
</feature>
<dbReference type="Pfam" id="PF00063">
    <property type="entry name" value="Myosin_head"/>
    <property type="match status" value="1"/>
</dbReference>
<feature type="compositionally biased region" description="Polar residues" evidence="10">
    <location>
        <begin position="1832"/>
        <end position="1844"/>
    </location>
</feature>
<reference evidence="13" key="2">
    <citation type="submission" date="2025-09" db="UniProtKB">
        <authorList>
            <consortium name="Ensembl"/>
        </authorList>
    </citation>
    <scope>IDENTIFICATION</scope>
</reference>
<dbReference type="Gene3D" id="1.20.120.720">
    <property type="entry name" value="Myosin VI head, motor domain, U50 subdomain"/>
    <property type="match status" value="1"/>
</dbReference>
<dbReference type="FunFam" id="1.20.5.340:FF:000007">
    <property type="entry name" value="Myosin heavy chain, non-muscle"/>
    <property type="match status" value="1"/>
</dbReference>
<dbReference type="FunFam" id="1.20.5.4820:FF:000002">
    <property type="entry name" value="Myosin heavy chain 10"/>
    <property type="match status" value="1"/>
</dbReference>
<dbReference type="PROSITE" id="PS50096">
    <property type="entry name" value="IQ"/>
    <property type="match status" value="1"/>
</dbReference>
<keyword evidence="4" id="KW-0112">Calmodulin-binding</keyword>
<organism evidence="13 14">
    <name type="scientific">Labrus bergylta</name>
    <name type="common">ballan wrasse</name>
    <dbReference type="NCBI Taxonomy" id="56723"/>
    <lineage>
        <taxon>Eukaryota</taxon>
        <taxon>Metazoa</taxon>
        <taxon>Chordata</taxon>
        <taxon>Craniata</taxon>
        <taxon>Vertebrata</taxon>
        <taxon>Euteleostomi</taxon>
        <taxon>Actinopterygii</taxon>
        <taxon>Neopterygii</taxon>
        <taxon>Teleostei</taxon>
        <taxon>Neoteleostei</taxon>
        <taxon>Acanthomorphata</taxon>
        <taxon>Eupercaria</taxon>
        <taxon>Labriformes</taxon>
        <taxon>Labridae</taxon>
        <taxon>Labrus</taxon>
    </lineage>
</organism>
<dbReference type="Gene3D" id="1.20.58.530">
    <property type="match status" value="1"/>
</dbReference>
<dbReference type="GeneTree" id="ENSGT00940000155421"/>
<keyword evidence="6 9" id="KW-0518">Myosin</keyword>
<dbReference type="Pfam" id="PF01576">
    <property type="entry name" value="Myosin_tail_1"/>
    <property type="match status" value="2"/>
</dbReference>
<dbReference type="Gene3D" id="2.30.30.360">
    <property type="entry name" value="Myosin S1 fragment, N-terminal"/>
    <property type="match status" value="1"/>
</dbReference>
<dbReference type="Gene3D" id="1.20.5.340">
    <property type="match status" value="4"/>
</dbReference>
<dbReference type="FunFam" id="1.20.5.340:FF:000009">
    <property type="entry name" value="myosin-11 isoform X2"/>
    <property type="match status" value="1"/>
</dbReference>
<evidence type="ECO:0000256" key="9">
    <source>
        <dbReference type="PROSITE-ProRule" id="PRU00782"/>
    </source>
</evidence>
<dbReference type="FunFam" id="3.30.70.1590:FF:000001">
    <property type="entry name" value="Myosin heavy chain"/>
    <property type="match status" value="1"/>
</dbReference>
<dbReference type="Gene3D" id="1.20.5.4820">
    <property type="match status" value="1"/>
</dbReference>
<dbReference type="SUPFAM" id="SSF90257">
    <property type="entry name" value="Myosin rod fragments"/>
    <property type="match status" value="5"/>
</dbReference>
<dbReference type="Gene3D" id="1.10.10.820">
    <property type="match status" value="1"/>
</dbReference>
<proteinExistence type="inferred from homology"/>
<name>A0A3Q3GR93_9LABR</name>
<dbReference type="PROSITE" id="PS51456">
    <property type="entry name" value="MYOSIN_MOTOR"/>
    <property type="match status" value="1"/>
</dbReference>
<keyword evidence="7" id="KW-0505">Motor protein</keyword>
<comment type="caution">
    <text evidence="9">Lacks conserved residue(s) required for the propagation of feature annotation.</text>
</comment>
<feature type="compositionally biased region" description="Basic and acidic residues" evidence="10">
    <location>
        <begin position="1617"/>
        <end position="1627"/>
    </location>
</feature>
<accession>A0A3Q3GR93</accession>
<dbReference type="FunFam" id="1.20.5.340:FF:000017">
    <property type="entry name" value="myosin-10 isoform X2"/>
    <property type="match status" value="1"/>
</dbReference>
<keyword evidence="8 9" id="KW-0009">Actin-binding</keyword>
<feature type="region of interest" description="Disordered" evidence="10">
    <location>
        <begin position="1749"/>
        <end position="1890"/>
    </location>
</feature>
<dbReference type="GO" id="GO:0051015">
    <property type="term" value="F:actin filament binding"/>
    <property type="evidence" value="ECO:0007669"/>
    <property type="project" value="InterPro"/>
</dbReference>
<feature type="domain" description="Myosin motor" evidence="11">
    <location>
        <begin position="84"/>
        <end position="749"/>
    </location>
</feature>
<dbReference type="GO" id="GO:0031032">
    <property type="term" value="P:actomyosin structure organization"/>
    <property type="evidence" value="ECO:0007669"/>
    <property type="project" value="TreeGrafter"/>
</dbReference>
<dbReference type="STRING" id="56723.ENSLBEP00000035936"/>
<feature type="compositionally biased region" description="Polar residues" evidence="10">
    <location>
        <begin position="1681"/>
        <end position="1707"/>
    </location>
</feature>
<evidence type="ECO:0000256" key="10">
    <source>
        <dbReference type="SAM" id="MobiDB-lite"/>
    </source>
</evidence>
<dbReference type="InterPro" id="IPR008989">
    <property type="entry name" value="Myosin_S1_N"/>
</dbReference>
<dbReference type="FunFam" id="1.20.120.720:FF:000002">
    <property type="entry name" value="Myosin heavy chain 10"/>
    <property type="match status" value="1"/>
</dbReference>
<dbReference type="InParanoid" id="A0A3Q3GR93"/>
<dbReference type="PROSITE" id="PS51844">
    <property type="entry name" value="SH3_LIKE"/>
    <property type="match status" value="1"/>
</dbReference>
<dbReference type="CDD" id="cd01377">
    <property type="entry name" value="MYSc_class_II"/>
    <property type="match status" value="1"/>
</dbReference>
<evidence type="ECO:0000313" key="14">
    <source>
        <dbReference type="Proteomes" id="UP000261660"/>
    </source>
</evidence>
<evidence type="ECO:0000256" key="8">
    <source>
        <dbReference type="ARBA" id="ARBA00023203"/>
    </source>
</evidence>
<dbReference type="GO" id="GO:0005524">
    <property type="term" value="F:ATP binding"/>
    <property type="evidence" value="ECO:0007669"/>
    <property type="project" value="UniProtKB-KW"/>
</dbReference>
<dbReference type="FunFam" id="1.10.10.820:FF:000001">
    <property type="entry name" value="Myosin heavy chain"/>
    <property type="match status" value="1"/>
</dbReference>
<dbReference type="PRINTS" id="PR00193">
    <property type="entry name" value="MYOSINHEAVY"/>
</dbReference>
<evidence type="ECO:0000256" key="4">
    <source>
        <dbReference type="ARBA" id="ARBA00022860"/>
    </source>
</evidence>
<dbReference type="SUPFAM" id="SSF52540">
    <property type="entry name" value="P-loop containing nucleoside triphosphate hydrolases"/>
    <property type="match status" value="1"/>
</dbReference>
<evidence type="ECO:0000256" key="3">
    <source>
        <dbReference type="ARBA" id="ARBA00022840"/>
    </source>
</evidence>
<protein>
    <submittedName>
        <fullName evidence="13">Myosin, heavy chain 11a, smooth muscle</fullName>
    </submittedName>
</protein>
<dbReference type="Gene3D" id="6.10.250.2420">
    <property type="match status" value="1"/>
</dbReference>
<feature type="region of interest" description="Actin-binding" evidence="9">
    <location>
        <begin position="627"/>
        <end position="649"/>
    </location>
</feature>
<evidence type="ECO:0000256" key="6">
    <source>
        <dbReference type="ARBA" id="ARBA00023123"/>
    </source>
</evidence>
<dbReference type="GO" id="GO:0005737">
    <property type="term" value="C:cytoplasm"/>
    <property type="evidence" value="ECO:0007669"/>
    <property type="project" value="TreeGrafter"/>
</dbReference>
<evidence type="ECO:0000256" key="1">
    <source>
        <dbReference type="ARBA" id="ARBA00008314"/>
    </source>
</evidence>
<dbReference type="InterPro" id="IPR001609">
    <property type="entry name" value="Myosin_head_motor_dom-like"/>
</dbReference>
<evidence type="ECO:0000256" key="7">
    <source>
        <dbReference type="ARBA" id="ARBA00023175"/>
    </source>
</evidence>
<dbReference type="Pfam" id="PF02736">
    <property type="entry name" value="Myosin_N"/>
    <property type="match status" value="1"/>
</dbReference>
<dbReference type="InterPro" id="IPR004009">
    <property type="entry name" value="SH3_Myosin"/>
</dbReference>
<feature type="region of interest" description="Disordered" evidence="10">
    <location>
        <begin position="1395"/>
        <end position="1415"/>
    </location>
</feature>
<comment type="similarity">
    <text evidence="1 9">Belongs to the TRAFAC class myosin-kinesin ATPase superfamily. Myosin family.</text>
</comment>
<dbReference type="InterPro" id="IPR036961">
    <property type="entry name" value="Kinesin_motor_dom_sf"/>
</dbReference>
<dbReference type="PANTHER" id="PTHR45615">
    <property type="entry name" value="MYOSIN HEAVY CHAIN, NON-MUSCLE"/>
    <property type="match status" value="1"/>
</dbReference>
<dbReference type="GO" id="GO:0016460">
    <property type="term" value="C:myosin II complex"/>
    <property type="evidence" value="ECO:0007669"/>
    <property type="project" value="TreeGrafter"/>
</dbReference>
<dbReference type="SMART" id="SM00242">
    <property type="entry name" value="MYSc"/>
    <property type="match status" value="1"/>
</dbReference>
<dbReference type="Proteomes" id="UP000261660">
    <property type="component" value="Unplaced"/>
</dbReference>
<feature type="compositionally biased region" description="Basic and acidic residues" evidence="10">
    <location>
        <begin position="1708"/>
        <end position="1717"/>
    </location>
</feature>
<dbReference type="InterPro" id="IPR027417">
    <property type="entry name" value="P-loop_NTPase"/>
</dbReference>
<keyword evidence="3" id="KW-0067">ATP-binding</keyword>
<keyword evidence="2" id="KW-0547">Nucleotide-binding</keyword>
<dbReference type="PANTHER" id="PTHR45615:SF23">
    <property type="entry name" value="MYOSIN-11"/>
    <property type="match status" value="1"/>
</dbReference>
<dbReference type="InterPro" id="IPR002928">
    <property type="entry name" value="Myosin_tail"/>
</dbReference>
<keyword evidence="14" id="KW-1185">Reference proteome</keyword>
<sequence>MSKKAPSEDEKFLFVDKDFLNSPMAQADWSAKKLVWIPSERHGFEAASIKEEHGDEVLVELADNAKKMTVNKDDIQKMNPPKFSKVEDMAELTCLNEASVLHNIRERYFSGLIYTYSGLFCVVVNPYKMLPIYSEKIIEMYKGKKRHEVPPHIYSIADNAYRNMMQGKTENTKKVIQYLALVASSHKGKKDSSGELEKQLLQANPILEAFGNAKTIKNDNSSRFGKFIRINFDVTGYIVGANIETYLLEKSRCIRQAKTERAFHIFYYMIAGAKDKLREELLLEPFSNYRFLSSGHVQITGQEDNELYEETMEAMNIMGLTEEERTDIMKVCSTVMQLGNIEFKKERNQEQATMPDNTAAQKVCHLQGINVTDFTRAILTPRIKVGREVVQKAQTKEQADFAIEALAKAVFERLFRWILARVNKALDKTKRQGASFLGILDIAGFEIFEDNSFEQLCINYTNEKLQQLFNHTMFILEQEEYQREGIEWNFIDFGLDLQPCIELIERPNNPPGVLALLDEECWFPKATDVSFPKQLKDKTEFSLLHYAGKVDYNATAWLTKNMDPLNDNVTTLLSNSSSQFVQDLWKDADRVVGLDTLAKMTDSSMPSGSKTKKGMFRTVGQLYKESLAKLMTTLHNTQPNFVRCIIPNHEKRAGKLDAHLVLEQLRCNGVLEGIRICRQGFPNRIVFQEFRQRYEILAANAIPKGFMDGKQACCLMIKHLDLDPNLYRIGQSKVFFRTGVLAQLEEERDLKITVVIIAFQAQARGFLARKAFAKRQQQLTAMKVIQRNCAAYLKLRNWQWWRLFTKVKPLLQVTRQEEEMSLKDEELTKAKEVALKVESELKEITLKHTSVLEERNALQEQLQAETELYAEAEEMRVRLAAKKQELEEILHEMEARLDEEEDRAQTLLLDKKKMQQQMQELEEHLEEEEDARQKLQLEKVTCEGKVKKLEDDILVMEDHNNKLLKRKLMEERIADFSTNLAEEEEKSKNLTKLKNKHESMISELEVRLKKEEKGRQELDKAKRKLEAESIHQSTITAQKNNALKKIRELEGHISDLQEDLDSERAARNKAEKIKRDLGEELEALKSELEDTLDTTATQQELRAKREQEVNLLKRAIEDENRTHEAQIQEMRQKHTQSTEELTEQLEQSKRVKSNLEKAKQALEKETSELTIEVRSLAQAKQDGEHKRKKLEGQMADLQSRFNDSEKQKAELGERCNKVTVNDVTNLLNEAEGKNIKLSKDVSSLSSQLQDTQELLAEETRQKLQFSAKLRQAEDDKNSLQEQLEEETEAKRNVERHVSTLNIQLSDSKKKLEEMSGNIELLEEGKKRLQRDLEAANGQFEEKASAYDKLEKTKNRLQQELEDTLMDLDSQRQIVSNLEKKQKKFDQMLAEEKSISSKYADERDRAEAEAREKETKALSLARALDEAQDSREELERANKALRMEMEDLISSKDDVGKNVHELEKSKRGLEAQVEEMKTQLEELEDELQAAEDAKLRLEDLQGRDEMGEEKKRQLVKQVRELETELEDERKQKALAAGAKKKLETDIKDLEGQMETASKGRDEAIKQLRKLQAQMKDFQRELEDAHAAREEVLATAKESEKKSKSLEAELMQLQEDLAAAERARKQAEAERDELSDELASNSSGKSALAEEKRRLEAKISQLEEELEEEQGNMEIINDRLRKSTQQVDQLNNELQTERTTSQKNESARQQMERQNKELKAKLQEMENQVKSKFKSSISGLEAKVAQLEEQLEQESREKQAAAKSMRQKDKKLKDLIMQVEDERKQGEQYKDQAEKANVRMKQLKRQLEESEEESQRATAARRKLQRELDEATETNDTMSREVTSLKSKLRRGNEPSFGSTPRRIGGGRRVVEDASEEETDSQIDFNGTKAAE</sequence>
<feature type="region of interest" description="Disordered" evidence="10">
    <location>
        <begin position="1615"/>
        <end position="1717"/>
    </location>
</feature>
<dbReference type="Ensembl" id="ENSLBET00000037451.1">
    <property type="protein sequence ID" value="ENSLBEP00000035936.1"/>
    <property type="gene ID" value="ENSLBEG00000026902.1"/>
</dbReference>
<evidence type="ECO:0000259" key="11">
    <source>
        <dbReference type="PROSITE" id="PS51456"/>
    </source>
</evidence>
<dbReference type="GO" id="GO:0000146">
    <property type="term" value="F:microfilament motor activity"/>
    <property type="evidence" value="ECO:0007669"/>
    <property type="project" value="TreeGrafter"/>
</dbReference>
<keyword evidence="5" id="KW-0175">Coiled coil</keyword>
<feature type="domain" description="Myosin N-terminal SH3-like" evidence="12">
    <location>
        <begin position="30"/>
        <end position="80"/>
    </location>
</feature>
<feature type="compositionally biased region" description="Acidic residues" evidence="10">
    <location>
        <begin position="1660"/>
        <end position="1669"/>
    </location>
</feature>
<dbReference type="GO" id="GO:0005516">
    <property type="term" value="F:calmodulin binding"/>
    <property type="evidence" value="ECO:0007669"/>
    <property type="project" value="UniProtKB-KW"/>
</dbReference>
<evidence type="ECO:0000313" key="13">
    <source>
        <dbReference type="Ensembl" id="ENSLBEP00000035936.1"/>
    </source>
</evidence>
<feature type="compositionally biased region" description="Basic and acidic residues" evidence="10">
    <location>
        <begin position="1646"/>
        <end position="1655"/>
    </location>
</feature>